<dbReference type="Gene3D" id="3.40.640.10">
    <property type="entry name" value="Type I PLP-dependent aspartate aminotransferase-like (Major domain)"/>
    <property type="match status" value="1"/>
</dbReference>
<dbReference type="Gene3D" id="3.90.1150.10">
    <property type="entry name" value="Aspartate Aminotransferase, domain 1"/>
    <property type="match status" value="1"/>
</dbReference>
<keyword evidence="4 7" id="KW-0808">Transferase</keyword>
<keyword evidence="5" id="KW-0663">Pyridoxal phosphate</keyword>
<evidence type="ECO:0000313" key="8">
    <source>
        <dbReference type="EMBL" id="VFK28724.1"/>
    </source>
</evidence>
<evidence type="ECO:0000313" key="7">
    <source>
        <dbReference type="EMBL" id="VFK12514.1"/>
    </source>
</evidence>
<dbReference type="InterPro" id="IPR015422">
    <property type="entry name" value="PyrdxlP-dep_Trfase_small"/>
</dbReference>
<dbReference type="InterPro" id="IPR015424">
    <property type="entry name" value="PyrdxlP-dep_Trfase"/>
</dbReference>
<dbReference type="EMBL" id="CAADFP010000073">
    <property type="protein sequence ID" value="VFK28724.1"/>
    <property type="molecule type" value="Genomic_DNA"/>
</dbReference>
<gene>
    <name evidence="7" type="ORF">BECKLPF1236A_GA0070988_100726</name>
    <name evidence="8" type="ORF">BECKLPF1236C_GA0070990_100735</name>
</gene>
<dbReference type="GO" id="GO:0030170">
    <property type="term" value="F:pyridoxal phosphate binding"/>
    <property type="evidence" value="ECO:0007669"/>
    <property type="project" value="InterPro"/>
</dbReference>
<evidence type="ECO:0000256" key="2">
    <source>
        <dbReference type="ARBA" id="ARBA00007441"/>
    </source>
</evidence>
<dbReference type="GO" id="GO:0006520">
    <property type="term" value="P:amino acid metabolic process"/>
    <property type="evidence" value="ECO:0007669"/>
    <property type="project" value="InterPro"/>
</dbReference>
<dbReference type="PANTHER" id="PTHR46383:SF2">
    <property type="entry name" value="AMINOTRANSFERASE"/>
    <property type="match status" value="1"/>
</dbReference>
<dbReference type="AlphaFoldDB" id="A0A450W646"/>
<dbReference type="CDD" id="cd00609">
    <property type="entry name" value="AAT_like"/>
    <property type="match status" value="1"/>
</dbReference>
<dbReference type="GO" id="GO:0008483">
    <property type="term" value="F:transaminase activity"/>
    <property type="evidence" value="ECO:0007669"/>
    <property type="project" value="UniProtKB-KW"/>
</dbReference>
<evidence type="ECO:0000256" key="4">
    <source>
        <dbReference type="ARBA" id="ARBA00022679"/>
    </source>
</evidence>
<accession>A0A450W646</accession>
<evidence type="ECO:0000256" key="5">
    <source>
        <dbReference type="ARBA" id="ARBA00022898"/>
    </source>
</evidence>
<name>A0A450W646_9GAMM</name>
<evidence type="ECO:0000256" key="3">
    <source>
        <dbReference type="ARBA" id="ARBA00022576"/>
    </source>
</evidence>
<proteinExistence type="inferred from homology"/>
<dbReference type="InterPro" id="IPR050596">
    <property type="entry name" value="AspAT/PAT-like"/>
</dbReference>
<dbReference type="Pfam" id="PF00155">
    <property type="entry name" value="Aminotran_1_2"/>
    <property type="match status" value="1"/>
</dbReference>
<keyword evidence="3 7" id="KW-0032">Aminotransferase</keyword>
<comment type="cofactor">
    <cofactor evidence="1">
        <name>pyridoxal 5'-phosphate</name>
        <dbReference type="ChEBI" id="CHEBI:597326"/>
    </cofactor>
</comment>
<reference evidence="7" key="1">
    <citation type="submission" date="2019-02" db="EMBL/GenBank/DDBJ databases">
        <authorList>
            <person name="Gruber-Vodicka R. H."/>
            <person name="Seah K. B. B."/>
        </authorList>
    </citation>
    <scope>NUCLEOTIDE SEQUENCE</scope>
    <source>
        <strain evidence="7">BECK_S312</strain>
        <strain evidence="8">BECK_S426</strain>
    </source>
</reference>
<dbReference type="SUPFAM" id="SSF53383">
    <property type="entry name" value="PLP-dependent transferases"/>
    <property type="match status" value="1"/>
</dbReference>
<dbReference type="InterPro" id="IPR004839">
    <property type="entry name" value="Aminotransferase_I/II_large"/>
</dbReference>
<protein>
    <submittedName>
        <fullName evidence="7">Aspartate aminotransferase</fullName>
    </submittedName>
</protein>
<dbReference type="InterPro" id="IPR015421">
    <property type="entry name" value="PyrdxlP-dep_Trfase_major"/>
</dbReference>
<evidence type="ECO:0000259" key="6">
    <source>
        <dbReference type="Pfam" id="PF00155"/>
    </source>
</evidence>
<dbReference type="EMBL" id="CAADFM010000072">
    <property type="protein sequence ID" value="VFK12514.1"/>
    <property type="molecule type" value="Genomic_DNA"/>
</dbReference>
<sequence length="390" mass="44256">MKYIKILPADRLEFQMFVLDELADELLANGKDVIKVTIGISELPIPEKVQKVFSETLLDHEKTHLVYPEGLSELRQAITEYYDKNYGVKTTPNNVFVNAGTSAVFRNIFQLTGHPGSEILLPRPYYCLYLLSAILTDATIKHYEIDLKTGGIDFDSFSRAFDPKKTSVIVINSPGNPLGNIIPEADIARLNDIVAGQAHIIHDEIYNNVVFYDEYKSPLIYLDKHLDTQIITNAFSKGFRMYTKRVGYAIVPDSLMMPMRIMQQHTLLTSDPVNQYGMIEALKDLASPRELMVLYRNRAEYSFDNLKDTGCNPIKAYGGFYVTLDCDDWIKEKGFGDSKDLARDILEKVYVATVPSTDFGIPNGLRLSFCNSRYNEAIDRLRTYFTEAAT</sequence>
<feature type="domain" description="Aminotransferase class I/classII large" evidence="6">
    <location>
        <begin position="32"/>
        <end position="371"/>
    </location>
</feature>
<comment type="similarity">
    <text evidence="2">Belongs to the class-I pyridoxal-phosphate-dependent aminotransferase family.</text>
</comment>
<evidence type="ECO:0000256" key="1">
    <source>
        <dbReference type="ARBA" id="ARBA00001933"/>
    </source>
</evidence>
<dbReference type="PANTHER" id="PTHR46383">
    <property type="entry name" value="ASPARTATE AMINOTRANSFERASE"/>
    <property type="match status" value="1"/>
</dbReference>
<organism evidence="7">
    <name type="scientific">Candidatus Kentrum sp. LPFa</name>
    <dbReference type="NCBI Taxonomy" id="2126335"/>
    <lineage>
        <taxon>Bacteria</taxon>
        <taxon>Pseudomonadati</taxon>
        <taxon>Pseudomonadota</taxon>
        <taxon>Gammaproteobacteria</taxon>
        <taxon>Candidatus Kentrum</taxon>
    </lineage>
</organism>